<reference evidence="1 2" key="1">
    <citation type="submission" date="2019-07" db="EMBL/GenBank/DDBJ databases">
        <authorList>
            <person name="Kim J."/>
        </authorList>
    </citation>
    <scope>NUCLEOTIDE SEQUENCE [LARGE SCALE GENOMIC DNA]</scope>
    <source>
        <strain evidence="1 2">N4</strain>
    </source>
</reference>
<protein>
    <submittedName>
        <fullName evidence="1">Uncharacterized protein</fullName>
    </submittedName>
</protein>
<proteinExistence type="predicted"/>
<dbReference type="AlphaFoldDB" id="A0A559IXC9"/>
<accession>A0A559IXC9</accession>
<dbReference type="Proteomes" id="UP000318102">
    <property type="component" value="Unassembled WGS sequence"/>
</dbReference>
<sequence>MHVVGTRRLTQYTQKVSVERSKADPRDFVGWISEKHRIAWVVSRYRQDKRTGAIKQAKPEEKVYLLEYSARDLGGKRGRANFMGIAAKNHTDAIKKAHTFMDSINLAQIRRHEATLYYGEREVDLWIGKRGSAVKGK</sequence>
<evidence type="ECO:0000313" key="1">
    <source>
        <dbReference type="EMBL" id="TVX92263.1"/>
    </source>
</evidence>
<dbReference type="EMBL" id="VNJK01000001">
    <property type="protein sequence ID" value="TVX92263.1"/>
    <property type="molecule type" value="Genomic_DNA"/>
</dbReference>
<organism evidence="1 2">
    <name type="scientific">Paenibacillus agilis</name>
    <dbReference type="NCBI Taxonomy" id="3020863"/>
    <lineage>
        <taxon>Bacteria</taxon>
        <taxon>Bacillati</taxon>
        <taxon>Bacillota</taxon>
        <taxon>Bacilli</taxon>
        <taxon>Bacillales</taxon>
        <taxon>Paenibacillaceae</taxon>
        <taxon>Paenibacillus</taxon>
    </lineage>
</organism>
<evidence type="ECO:0000313" key="2">
    <source>
        <dbReference type="Proteomes" id="UP000318102"/>
    </source>
</evidence>
<comment type="caution">
    <text evidence="1">The sequence shown here is derived from an EMBL/GenBank/DDBJ whole genome shotgun (WGS) entry which is preliminary data.</text>
</comment>
<gene>
    <name evidence="1" type="ORF">FPZ44_03810</name>
</gene>
<dbReference type="RefSeq" id="WP_144987555.1">
    <property type="nucleotide sequence ID" value="NZ_VNJK01000001.1"/>
</dbReference>
<keyword evidence="2" id="KW-1185">Reference proteome</keyword>
<name>A0A559IXC9_9BACL</name>